<dbReference type="PROSITE" id="PS00518">
    <property type="entry name" value="ZF_RING_1"/>
    <property type="match status" value="1"/>
</dbReference>
<sequence>MGQKLSCGEPQENELFDAVQNGELGTVEAMADVDPNLLKLRTVHGRLSALHVAAANGQIEVLCMLLDRSGNPDVLNRHKQTPLMLAAMHGKISCLERLIQAGANILLFDTLHGRTCLHYAAYYGHSDCLQLILSTANSTPVAQSWGFSRFVNIRDGSGATPLHLAARQRRPDCVHVLLSSGALVCASTGGYSYPGSTPLHLAARGGSLDCIRELLAWGADRLQRDSSGRIPYMVAMKHKHDRCAALLNPLSPEPLTWPSPLKFISELNPEPKALLEKALIEANKKREKLILMDFSLQPHPISDNMDNESEAGDADLCCICFEQPCTIEVQNCGHQMCAHCILALCCHSKPISSTNGGGKIPVCPFCRSNIAKLVVAKTKIEISEPESEMSPTKLRKLRKSSLNVGEGSSSSFKSLSPFGRLGRSSGKVAAECNEEFDKH</sequence>
<dbReference type="SUPFAM" id="SSF48403">
    <property type="entry name" value="Ankyrin repeat"/>
    <property type="match status" value="1"/>
</dbReference>
<feature type="compositionally biased region" description="Low complexity" evidence="13">
    <location>
        <begin position="400"/>
        <end position="413"/>
    </location>
</feature>
<dbReference type="PANTHER" id="PTHR24173:SF90">
    <property type="entry name" value="RING-TYPE DOMAIN-CONTAINING PROTEIN"/>
    <property type="match status" value="1"/>
</dbReference>
<dbReference type="PROSITE" id="PS50088">
    <property type="entry name" value="ANK_REPEAT"/>
    <property type="match status" value="5"/>
</dbReference>
<evidence type="ECO:0000256" key="8">
    <source>
        <dbReference type="ARBA" id="ARBA00022786"/>
    </source>
</evidence>
<comment type="pathway">
    <text evidence="2">Protein modification; protein ubiquitination.</text>
</comment>
<dbReference type="Pfam" id="PF24921">
    <property type="entry name" value="RING_XB3-XBAT31"/>
    <property type="match status" value="1"/>
</dbReference>
<protein>
    <recommendedName>
        <fullName evidence="3">RING-type E3 ubiquitin transferase</fullName>
        <ecNumber evidence="3">2.3.2.27</ecNumber>
    </recommendedName>
</protein>
<dbReference type="SMART" id="SM00248">
    <property type="entry name" value="ANK"/>
    <property type="match status" value="6"/>
</dbReference>
<keyword evidence="6" id="KW-0677">Repeat</keyword>
<dbReference type="Pfam" id="PF12796">
    <property type="entry name" value="Ank_2"/>
    <property type="match status" value="2"/>
</dbReference>
<dbReference type="SUPFAM" id="SSF57850">
    <property type="entry name" value="RING/U-box"/>
    <property type="match status" value="1"/>
</dbReference>
<accession>A0ABD3TQY0</accession>
<dbReference type="InterPro" id="IPR017907">
    <property type="entry name" value="Znf_RING_CS"/>
</dbReference>
<dbReference type="GO" id="GO:0008270">
    <property type="term" value="F:zinc ion binding"/>
    <property type="evidence" value="ECO:0007669"/>
    <property type="project" value="UniProtKB-KW"/>
</dbReference>
<dbReference type="EMBL" id="JBJXBP010000003">
    <property type="protein sequence ID" value="KAL3839537.1"/>
    <property type="molecule type" value="Genomic_DNA"/>
</dbReference>
<dbReference type="InterPro" id="IPR001841">
    <property type="entry name" value="Znf_RING"/>
</dbReference>
<name>A0ABD3TQY0_9LAMI</name>
<dbReference type="InterPro" id="IPR056760">
    <property type="entry name" value="RING_XB3-like"/>
</dbReference>
<feature type="domain" description="RING-type" evidence="14">
    <location>
        <begin position="317"/>
        <end position="367"/>
    </location>
</feature>
<dbReference type="InterPro" id="IPR002110">
    <property type="entry name" value="Ankyrin_rpt"/>
</dbReference>
<evidence type="ECO:0000313" key="16">
    <source>
        <dbReference type="Proteomes" id="UP001634393"/>
    </source>
</evidence>
<evidence type="ECO:0000256" key="10">
    <source>
        <dbReference type="ARBA" id="ARBA00023043"/>
    </source>
</evidence>
<dbReference type="InterPro" id="IPR013083">
    <property type="entry name" value="Znf_RING/FYVE/PHD"/>
</dbReference>
<keyword evidence="16" id="KW-1185">Reference proteome</keyword>
<proteinExistence type="predicted"/>
<evidence type="ECO:0000256" key="9">
    <source>
        <dbReference type="ARBA" id="ARBA00022833"/>
    </source>
</evidence>
<dbReference type="GO" id="GO:0061630">
    <property type="term" value="F:ubiquitin protein ligase activity"/>
    <property type="evidence" value="ECO:0007669"/>
    <property type="project" value="UniProtKB-EC"/>
</dbReference>
<keyword evidence="8" id="KW-0833">Ubl conjugation pathway</keyword>
<keyword evidence="5" id="KW-0479">Metal-binding</keyword>
<dbReference type="PANTHER" id="PTHR24173">
    <property type="entry name" value="ANKYRIN REPEAT CONTAINING"/>
    <property type="match status" value="1"/>
</dbReference>
<dbReference type="PROSITE" id="PS50089">
    <property type="entry name" value="ZF_RING_2"/>
    <property type="match status" value="1"/>
</dbReference>
<dbReference type="Gene3D" id="1.25.40.20">
    <property type="entry name" value="Ankyrin repeat-containing domain"/>
    <property type="match status" value="2"/>
</dbReference>
<dbReference type="AlphaFoldDB" id="A0ABD3TQY0"/>
<dbReference type="Proteomes" id="UP001634393">
    <property type="component" value="Unassembled WGS sequence"/>
</dbReference>
<evidence type="ECO:0000256" key="11">
    <source>
        <dbReference type="PROSITE-ProRule" id="PRU00023"/>
    </source>
</evidence>
<dbReference type="Pfam" id="PF00023">
    <property type="entry name" value="Ank"/>
    <property type="match status" value="1"/>
</dbReference>
<feature type="region of interest" description="Disordered" evidence="13">
    <location>
        <begin position="384"/>
        <end position="413"/>
    </location>
</feature>
<dbReference type="EC" id="2.3.2.27" evidence="3"/>
<dbReference type="PROSITE" id="PS50297">
    <property type="entry name" value="ANK_REP_REGION"/>
    <property type="match status" value="5"/>
</dbReference>
<feature type="repeat" description="ANK" evidence="11">
    <location>
        <begin position="157"/>
        <end position="189"/>
    </location>
</feature>
<evidence type="ECO:0000256" key="12">
    <source>
        <dbReference type="PROSITE-ProRule" id="PRU00175"/>
    </source>
</evidence>
<comment type="catalytic activity">
    <reaction evidence="1">
        <text>S-ubiquitinyl-[E2 ubiquitin-conjugating enzyme]-L-cysteine + [acceptor protein]-L-lysine = [E2 ubiquitin-conjugating enzyme]-L-cysteine + N(6)-ubiquitinyl-[acceptor protein]-L-lysine.</text>
        <dbReference type="EC" id="2.3.2.27"/>
    </reaction>
</comment>
<evidence type="ECO:0000256" key="4">
    <source>
        <dbReference type="ARBA" id="ARBA00022679"/>
    </source>
</evidence>
<dbReference type="InterPro" id="IPR036770">
    <property type="entry name" value="Ankyrin_rpt-contain_sf"/>
</dbReference>
<gene>
    <name evidence="15" type="ORF">ACJIZ3_024128</name>
</gene>
<evidence type="ECO:0000256" key="6">
    <source>
        <dbReference type="ARBA" id="ARBA00022737"/>
    </source>
</evidence>
<evidence type="ECO:0000259" key="14">
    <source>
        <dbReference type="PROSITE" id="PS50089"/>
    </source>
</evidence>
<keyword evidence="7 12" id="KW-0863">Zinc-finger</keyword>
<feature type="repeat" description="ANK" evidence="11">
    <location>
        <begin position="78"/>
        <end position="110"/>
    </location>
</feature>
<dbReference type="Gene3D" id="3.30.40.10">
    <property type="entry name" value="Zinc/RING finger domain, C3HC4 (zinc finger)"/>
    <property type="match status" value="1"/>
</dbReference>
<feature type="repeat" description="ANK" evidence="11">
    <location>
        <begin position="194"/>
        <end position="226"/>
    </location>
</feature>
<feature type="repeat" description="ANK" evidence="11">
    <location>
        <begin position="112"/>
        <end position="144"/>
    </location>
</feature>
<evidence type="ECO:0000256" key="1">
    <source>
        <dbReference type="ARBA" id="ARBA00000900"/>
    </source>
</evidence>
<evidence type="ECO:0000256" key="3">
    <source>
        <dbReference type="ARBA" id="ARBA00012483"/>
    </source>
</evidence>
<comment type="caution">
    <text evidence="15">The sequence shown here is derived from an EMBL/GenBank/DDBJ whole genome shotgun (WGS) entry which is preliminary data.</text>
</comment>
<evidence type="ECO:0000256" key="2">
    <source>
        <dbReference type="ARBA" id="ARBA00004906"/>
    </source>
</evidence>
<evidence type="ECO:0000256" key="7">
    <source>
        <dbReference type="ARBA" id="ARBA00022771"/>
    </source>
</evidence>
<evidence type="ECO:0000256" key="5">
    <source>
        <dbReference type="ARBA" id="ARBA00022723"/>
    </source>
</evidence>
<feature type="repeat" description="ANK" evidence="11">
    <location>
        <begin position="45"/>
        <end position="77"/>
    </location>
</feature>
<reference evidence="15 16" key="1">
    <citation type="submission" date="2024-12" db="EMBL/GenBank/DDBJ databases">
        <title>The unique morphological basis and parallel evolutionary history of personate flowers in Penstemon.</title>
        <authorList>
            <person name="Depatie T.H."/>
            <person name="Wessinger C.A."/>
        </authorList>
    </citation>
    <scope>NUCLEOTIDE SEQUENCE [LARGE SCALE GENOMIC DNA]</scope>
    <source>
        <strain evidence="15">WTNN_2</strain>
        <tissue evidence="15">Leaf</tissue>
    </source>
</reference>
<keyword evidence="9" id="KW-0862">Zinc</keyword>
<evidence type="ECO:0000313" key="15">
    <source>
        <dbReference type="EMBL" id="KAL3839537.1"/>
    </source>
</evidence>
<keyword evidence="4" id="KW-0808">Transferase</keyword>
<organism evidence="15 16">
    <name type="scientific">Penstemon smallii</name>
    <dbReference type="NCBI Taxonomy" id="265156"/>
    <lineage>
        <taxon>Eukaryota</taxon>
        <taxon>Viridiplantae</taxon>
        <taxon>Streptophyta</taxon>
        <taxon>Embryophyta</taxon>
        <taxon>Tracheophyta</taxon>
        <taxon>Spermatophyta</taxon>
        <taxon>Magnoliopsida</taxon>
        <taxon>eudicotyledons</taxon>
        <taxon>Gunneridae</taxon>
        <taxon>Pentapetalae</taxon>
        <taxon>asterids</taxon>
        <taxon>lamiids</taxon>
        <taxon>Lamiales</taxon>
        <taxon>Plantaginaceae</taxon>
        <taxon>Cheloneae</taxon>
        <taxon>Penstemon</taxon>
    </lineage>
</organism>
<keyword evidence="10 11" id="KW-0040">ANK repeat</keyword>
<evidence type="ECO:0000256" key="13">
    <source>
        <dbReference type="SAM" id="MobiDB-lite"/>
    </source>
</evidence>